<evidence type="ECO:0008006" key="3">
    <source>
        <dbReference type="Google" id="ProtNLM"/>
    </source>
</evidence>
<name>A0A378JME5_9GAMM</name>
<evidence type="ECO:0000313" key="2">
    <source>
        <dbReference type="Proteomes" id="UP000254794"/>
    </source>
</evidence>
<dbReference type="AlphaFoldDB" id="A0A378JME5"/>
<evidence type="ECO:0000313" key="1">
    <source>
        <dbReference type="EMBL" id="STX51911.1"/>
    </source>
</evidence>
<sequence length="430" mass="49996">MPYDAPEFTFLKNKTDNLQQSFAQLTKRYTSPAYLDLREKLLKLEDLYKKKLKEKQKGRWTKCEPDETRLDQIGCITQLANNMPNGQTAPNKEISFERAQSILIGSSLYRYARITRSYNILLGFFGQADDNSALNMALHEILGLSDDNSIDPLTWANCCSDYRNYLLKDDNYTSYSYINNDPDFFSNLEKMIVREQIKAQPMIKQLQYILFIQSVLRMIDSYPQKVMQLTNKLKTHLISQKAKITYPLDKSKLLSFLKILKADNDLYNIFNQFLPENYYITMLETKLVAVDDNGAKELEADISERITIYCQYALLAAYILVLTKLNEMQKLNSQFLYAVEYNEKKLIDDLKKSLKFAISEQDSNQVDDDTRNLALTSLQVFIDLNDQLVINTEAWGGFELFKGELHRQLVNVRHRLSETSYTDTTITHVM</sequence>
<organism evidence="1 2">
    <name type="scientific">Legionella busanensis</name>
    <dbReference type="NCBI Taxonomy" id="190655"/>
    <lineage>
        <taxon>Bacteria</taxon>
        <taxon>Pseudomonadati</taxon>
        <taxon>Pseudomonadota</taxon>
        <taxon>Gammaproteobacteria</taxon>
        <taxon>Legionellales</taxon>
        <taxon>Legionellaceae</taxon>
        <taxon>Legionella</taxon>
    </lineage>
</organism>
<dbReference type="RefSeq" id="WP_115331513.1">
    <property type="nucleotide sequence ID" value="NZ_CAAAHP010000002.1"/>
</dbReference>
<dbReference type="OrthoDB" id="5647612at2"/>
<reference evidence="1 2" key="1">
    <citation type="submission" date="2018-06" db="EMBL/GenBank/DDBJ databases">
        <authorList>
            <consortium name="Pathogen Informatics"/>
            <person name="Doyle S."/>
        </authorList>
    </citation>
    <scope>NUCLEOTIDE SEQUENCE [LARGE SCALE GENOMIC DNA]</scope>
    <source>
        <strain evidence="1 2">NCTC13316</strain>
    </source>
</reference>
<keyword evidence="2" id="KW-1185">Reference proteome</keyword>
<protein>
    <recommendedName>
        <fullName evidence="3">Substrate of the Dot/Icm secretion system</fullName>
    </recommendedName>
</protein>
<gene>
    <name evidence="1" type="ORF">NCTC13316_02014</name>
</gene>
<dbReference type="Proteomes" id="UP000254794">
    <property type="component" value="Unassembled WGS sequence"/>
</dbReference>
<dbReference type="EMBL" id="UGOD01000001">
    <property type="protein sequence ID" value="STX51911.1"/>
    <property type="molecule type" value="Genomic_DNA"/>
</dbReference>
<accession>A0A378JME5</accession>
<proteinExistence type="predicted"/>